<sequence length="159" mass="17604">METLTPYSIFQEFFEVLLRSFKQSGTSFGSSSGGSSSTAPWRGGRDFNSSGALLCRMCNNRHFGECRQQVLGPSGNTPTGYDDAYHYQGDVAPYSGRPYQYPHDPYYQGGYPQYQEGYQPYPPYPGGELQWYSGGQSQNVEVASSSAGSTRQPNQLGQR</sequence>
<reference evidence="2 3" key="2">
    <citation type="submission" date="2019-11" db="EMBL/GenBank/DDBJ databases">
        <title>A de novo genome assembly of a pear dwarfing rootstock.</title>
        <authorList>
            <person name="Wang F."/>
            <person name="Wang J."/>
            <person name="Li S."/>
            <person name="Zhang Y."/>
            <person name="Fang M."/>
            <person name="Ma L."/>
            <person name="Zhao Y."/>
            <person name="Jiang S."/>
        </authorList>
    </citation>
    <scope>NUCLEOTIDE SEQUENCE [LARGE SCALE GENOMIC DNA]</scope>
    <source>
        <strain evidence="2">S2</strain>
        <tissue evidence="2">Leaf</tissue>
    </source>
</reference>
<comment type="caution">
    <text evidence="2">The sequence shown here is derived from an EMBL/GenBank/DDBJ whole genome shotgun (WGS) entry which is preliminary data.</text>
</comment>
<name>A0A5N5GGU3_9ROSA</name>
<evidence type="ECO:0000313" key="3">
    <source>
        <dbReference type="Proteomes" id="UP000327157"/>
    </source>
</evidence>
<feature type="compositionally biased region" description="Low complexity" evidence="1">
    <location>
        <begin position="98"/>
        <end position="119"/>
    </location>
</feature>
<accession>A0A5N5GGU3</accession>
<feature type="compositionally biased region" description="Polar residues" evidence="1">
    <location>
        <begin position="133"/>
        <end position="159"/>
    </location>
</feature>
<protein>
    <submittedName>
        <fullName evidence="2">Annexin A7-like</fullName>
    </submittedName>
</protein>
<keyword evidence="3" id="KW-1185">Reference proteome</keyword>
<feature type="region of interest" description="Disordered" evidence="1">
    <location>
        <begin position="94"/>
        <end position="159"/>
    </location>
</feature>
<organism evidence="2 3">
    <name type="scientific">Pyrus ussuriensis x Pyrus communis</name>
    <dbReference type="NCBI Taxonomy" id="2448454"/>
    <lineage>
        <taxon>Eukaryota</taxon>
        <taxon>Viridiplantae</taxon>
        <taxon>Streptophyta</taxon>
        <taxon>Embryophyta</taxon>
        <taxon>Tracheophyta</taxon>
        <taxon>Spermatophyta</taxon>
        <taxon>Magnoliopsida</taxon>
        <taxon>eudicotyledons</taxon>
        <taxon>Gunneridae</taxon>
        <taxon>Pentapetalae</taxon>
        <taxon>rosids</taxon>
        <taxon>fabids</taxon>
        <taxon>Rosales</taxon>
        <taxon>Rosaceae</taxon>
        <taxon>Amygdaloideae</taxon>
        <taxon>Maleae</taxon>
        <taxon>Pyrus</taxon>
    </lineage>
</organism>
<dbReference type="EMBL" id="SMOL01000410">
    <property type="protein sequence ID" value="KAB2614528.1"/>
    <property type="molecule type" value="Genomic_DNA"/>
</dbReference>
<proteinExistence type="predicted"/>
<gene>
    <name evidence="2" type="ORF">D8674_042142</name>
</gene>
<reference evidence="2 3" key="1">
    <citation type="submission" date="2019-09" db="EMBL/GenBank/DDBJ databases">
        <authorList>
            <person name="Ou C."/>
        </authorList>
    </citation>
    <scope>NUCLEOTIDE SEQUENCE [LARGE SCALE GENOMIC DNA]</scope>
    <source>
        <strain evidence="2">S2</strain>
        <tissue evidence="2">Leaf</tissue>
    </source>
</reference>
<dbReference type="AlphaFoldDB" id="A0A5N5GGU3"/>
<feature type="region of interest" description="Disordered" evidence="1">
    <location>
        <begin position="68"/>
        <end position="87"/>
    </location>
</feature>
<evidence type="ECO:0000313" key="2">
    <source>
        <dbReference type="EMBL" id="KAB2614528.1"/>
    </source>
</evidence>
<evidence type="ECO:0000256" key="1">
    <source>
        <dbReference type="SAM" id="MobiDB-lite"/>
    </source>
</evidence>
<dbReference type="Proteomes" id="UP000327157">
    <property type="component" value="Unassembled WGS sequence"/>
</dbReference>